<dbReference type="GO" id="GO:0006412">
    <property type="term" value="P:translation"/>
    <property type="evidence" value="ECO:0007669"/>
    <property type="project" value="UniProtKB-UniRule"/>
</dbReference>
<dbReference type="FunCoup" id="A0A540VBC1">
    <property type="interactions" value="372"/>
</dbReference>
<keyword evidence="5 6" id="KW-0687">Ribonucleoprotein</keyword>
<dbReference type="HAMAP" id="MF_01363">
    <property type="entry name" value="Ribosomal_bL21"/>
    <property type="match status" value="1"/>
</dbReference>
<keyword evidence="9" id="KW-1185">Reference proteome</keyword>
<keyword evidence="4 6" id="KW-0689">Ribosomal protein</keyword>
<dbReference type="PANTHER" id="PTHR21349">
    <property type="entry name" value="50S RIBOSOMAL PROTEIN L21"/>
    <property type="match status" value="1"/>
</dbReference>
<evidence type="ECO:0000256" key="2">
    <source>
        <dbReference type="ARBA" id="ARBA00022730"/>
    </source>
</evidence>
<dbReference type="NCBIfam" id="TIGR00061">
    <property type="entry name" value="L21"/>
    <property type="match status" value="1"/>
</dbReference>
<evidence type="ECO:0000313" key="9">
    <source>
        <dbReference type="Proteomes" id="UP000317371"/>
    </source>
</evidence>
<proteinExistence type="inferred from homology"/>
<gene>
    <name evidence="6 8" type="primary">rplU</name>
    <name evidence="8" type="ORF">FKZ61_18420</name>
</gene>
<dbReference type="Proteomes" id="UP000317371">
    <property type="component" value="Unassembled WGS sequence"/>
</dbReference>
<comment type="caution">
    <text evidence="8">The sequence shown here is derived from an EMBL/GenBank/DDBJ whole genome shotgun (WGS) entry which is preliminary data.</text>
</comment>
<dbReference type="PANTHER" id="PTHR21349:SF0">
    <property type="entry name" value="LARGE RIBOSOMAL SUBUNIT PROTEIN BL21M"/>
    <property type="match status" value="1"/>
</dbReference>
<dbReference type="GO" id="GO:0005737">
    <property type="term" value="C:cytoplasm"/>
    <property type="evidence" value="ECO:0007669"/>
    <property type="project" value="UniProtKB-ARBA"/>
</dbReference>
<protein>
    <recommendedName>
        <fullName evidence="6">Large ribosomal subunit protein bL21</fullName>
    </recommendedName>
</protein>
<dbReference type="GO" id="GO:0005840">
    <property type="term" value="C:ribosome"/>
    <property type="evidence" value="ECO:0007669"/>
    <property type="project" value="UniProtKB-KW"/>
</dbReference>
<comment type="subunit">
    <text evidence="6">Part of the 50S ribosomal subunit. Contacts protein L20.</text>
</comment>
<dbReference type="Pfam" id="PF00829">
    <property type="entry name" value="Ribosomal_L21p"/>
    <property type="match status" value="1"/>
</dbReference>
<dbReference type="OrthoDB" id="9813334at2"/>
<evidence type="ECO:0000256" key="7">
    <source>
        <dbReference type="RuleBase" id="RU000562"/>
    </source>
</evidence>
<dbReference type="InterPro" id="IPR036164">
    <property type="entry name" value="bL21-like_sf"/>
</dbReference>
<reference evidence="8 9" key="1">
    <citation type="submission" date="2019-06" db="EMBL/GenBank/DDBJ databases">
        <title>Genome sequence of Litorilinea aerophila BAA-2444.</title>
        <authorList>
            <person name="Maclea K.S."/>
            <person name="Maurais E.G."/>
            <person name="Iannazzi L.C."/>
        </authorList>
    </citation>
    <scope>NUCLEOTIDE SEQUENCE [LARGE SCALE GENOMIC DNA]</scope>
    <source>
        <strain evidence="8 9">ATCC BAA-2444</strain>
    </source>
</reference>
<dbReference type="GO" id="GO:0019843">
    <property type="term" value="F:rRNA binding"/>
    <property type="evidence" value="ECO:0007669"/>
    <property type="project" value="UniProtKB-UniRule"/>
</dbReference>
<evidence type="ECO:0000313" key="8">
    <source>
        <dbReference type="EMBL" id="TQE94066.1"/>
    </source>
</evidence>
<keyword evidence="3 6" id="KW-0694">RNA-binding</keyword>
<dbReference type="InterPro" id="IPR028909">
    <property type="entry name" value="bL21-like"/>
</dbReference>
<dbReference type="AlphaFoldDB" id="A0A540VBC1"/>
<dbReference type="InParanoid" id="A0A540VBC1"/>
<evidence type="ECO:0000256" key="5">
    <source>
        <dbReference type="ARBA" id="ARBA00023274"/>
    </source>
</evidence>
<comment type="similarity">
    <text evidence="1 6 7">Belongs to the bacterial ribosomal protein bL21 family.</text>
</comment>
<name>A0A540VBC1_9CHLR</name>
<evidence type="ECO:0000256" key="6">
    <source>
        <dbReference type="HAMAP-Rule" id="MF_01363"/>
    </source>
</evidence>
<evidence type="ECO:0000256" key="1">
    <source>
        <dbReference type="ARBA" id="ARBA00008563"/>
    </source>
</evidence>
<evidence type="ECO:0000256" key="3">
    <source>
        <dbReference type="ARBA" id="ARBA00022884"/>
    </source>
</evidence>
<keyword evidence="2 6" id="KW-0699">rRNA-binding</keyword>
<organism evidence="8 9">
    <name type="scientific">Litorilinea aerophila</name>
    <dbReference type="NCBI Taxonomy" id="1204385"/>
    <lineage>
        <taxon>Bacteria</taxon>
        <taxon>Bacillati</taxon>
        <taxon>Chloroflexota</taxon>
        <taxon>Caldilineae</taxon>
        <taxon>Caldilineales</taxon>
        <taxon>Caldilineaceae</taxon>
        <taxon>Litorilinea</taxon>
    </lineage>
</organism>
<dbReference type="EMBL" id="VIGC01000028">
    <property type="protein sequence ID" value="TQE94066.1"/>
    <property type="molecule type" value="Genomic_DNA"/>
</dbReference>
<comment type="function">
    <text evidence="6 7">This protein binds to 23S rRNA in the presence of protein L20.</text>
</comment>
<dbReference type="SUPFAM" id="SSF141091">
    <property type="entry name" value="L21p-like"/>
    <property type="match status" value="1"/>
</dbReference>
<dbReference type="InterPro" id="IPR018258">
    <property type="entry name" value="Ribosomal_bL21_CS"/>
</dbReference>
<dbReference type="PROSITE" id="PS01169">
    <property type="entry name" value="RIBOSOMAL_L21"/>
    <property type="match status" value="1"/>
</dbReference>
<dbReference type="GO" id="GO:0003735">
    <property type="term" value="F:structural constituent of ribosome"/>
    <property type="evidence" value="ECO:0007669"/>
    <property type="project" value="InterPro"/>
</dbReference>
<dbReference type="InterPro" id="IPR001787">
    <property type="entry name" value="Ribosomal_bL21"/>
</dbReference>
<accession>A0A540VBC1</accession>
<evidence type="ECO:0000256" key="4">
    <source>
        <dbReference type="ARBA" id="ARBA00022980"/>
    </source>
</evidence>
<dbReference type="GO" id="GO:1990904">
    <property type="term" value="C:ribonucleoprotein complex"/>
    <property type="evidence" value="ECO:0007669"/>
    <property type="project" value="UniProtKB-KW"/>
</dbReference>
<dbReference type="RefSeq" id="WP_141611633.1">
    <property type="nucleotide sequence ID" value="NZ_VIGC02000028.1"/>
</dbReference>
<sequence>MYAVIRTGGKQYRVAVGDILEVEKLDGEVGDQIQLDDVLLVANDGELKVGQPKVEGASVTARITGQYRGKKILVFRYRPKKRIRVRRGHRQYLTRLQIESIDA</sequence>